<dbReference type="PROSITE" id="PS50943">
    <property type="entry name" value="HTH_CROC1"/>
    <property type="match status" value="1"/>
</dbReference>
<dbReference type="CDD" id="cd00093">
    <property type="entry name" value="HTH_XRE"/>
    <property type="match status" value="1"/>
</dbReference>
<sequence length="156" mass="16640">MKPARLVLAENLARFMALSDGLNSANQLSKRSKVAQTTISNWLRVDQMPSLAPQLGALEAVARALGVTVGVLLTEQGLGDDRNEVARLRAELAASRSLAERASRQLYELAALLGDDGAVAPKRRKFSDPAIASPEDYLLTGAPLHGAEGGTTKHRK</sequence>
<dbReference type="AlphaFoldDB" id="A0AAP7ZRD5"/>
<evidence type="ECO:0000313" key="3">
    <source>
        <dbReference type="EMBL" id="OYQ15193.1"/>
    </source>
</evidence>
<protein>
    <submittedName>
        <fullName evidence="3">Transcriptional regulator</fullName>
    </submittedName>
</protein>
<evidence type="ECO:0000256" key="1">
    <source>
        <dbReference type="SAM" id="MobiDB-lite"/>
    </source>
</evidence>
<evidence type="ECO:0000259" key="2">
    <source>
        <dbReference type="PROSITE" id="PS50943"/>
    </source>
</evidence>
<dbReference type="EMBL" id="NCTK01000001">
    <property type="protein sequence ID" value="OYQ15200.1"/>
    <property type="molecule type" value="Genomic_DNA"/>
</dbReference>
<proteinExistence type="predicted"/>
<dbReference type="EMBL" id="NCTK01000001">
    <property type="protein sequence ID" value="OYQ15193.1"/>
    <property type="molecule type" value="Genomic_DNA"/>
</dbReference>
<feature type="domain" description="HTH cro/C1-type" evidence="2">
    <location>
        <begin position="27"/>
        <end position="72"/>
    </location>
</feature>
<reference evidence="3 5" key="1">
    <citation type="submission" date="2017-04" db="EMBL/GenBank/DDBJ databases">
        <title>Genome Announcement: Closed genomes of Ralstonia solanacearum strains K60, UW551, and UW700.</title>
        <authorList>
            <person name="Hayes M."/>
            <person name="Macintyre A.M."/>
            <person name="Allen C."/>
        </authorList>
    </citation>
    <scope>NUCLEOTIDE SEQUENCE [LARGE SCALE GENOMIC DNA]</scope>
    <source>
        <strain evidence="3 5">UW25</strain>
    </source>
</reference>
<dbReference type="Gene3D" id="1.10.260.40">
    <property type="entry name" value="lambda repressor-like DNA-binding domains"/>
    <property type="match status" value="1"/>
</dbReference>
<evidence type="ECO:0000313" key="5">
    <source>
        <dbReference type="Proteomes" id="UP000216164"/>
    </source>
</evidence>
<dbReference type="GO" id="GO:0003677">
    <property type="term" value="F:DNA binding"/>
    <property type="evidence" value="ECO:0007669"/>
    <property type="project" value="InterPro"/>
</dbReference>
<organism evidence="3 5">
    <name type="scientific">Ralstonia solanacearum K60</name>
    <dbReference type="NCBI Taxonomy" id="1091042"/>
    <lineage>
        <taxon>Bacteria</taxon>
        <taxon>Pseudomonadati</taxon>
        <taxon>Pseudomonadota</taxon>
        <taxon>Betaproteobacteria</taxon>
        <taxon>Burkholderiales</taxon>
        <taxon>Burkholderiaceae</taxon>
        <taxon>Ralstonia</taxon>
        <taxon>Ralstonia solanacearum species complex</taxon>
    </lineage>
</organism>
<dbReference type="InterPro" id="IPR001387">
    <property type="entry name" value="Cro/C1-type_HTH"/>
</dbReference>
<feature type="region of interest" description="Disordered" evidence="1">
    <location>
        <begin position="137"/>
        <end position="156"/>
    </location>
</feature>
<comment type="caution">
    <text evidence="3">The sequence shown here is derived from an EMBL/GenBank/DDBJ whole genome shotgun (WGS) entry which is preliminary data.</text>
</comment>
<evidence type="ECO:0000313" key="4">
    <source>
        <dbReference type="EMBL" id="OYQ15200.1"/>
    </source>
</evidence>
<dbReference type="InterPro" id="IPR010982">
    <property type="entry name" value="Lambda_DNA-bd_dom_sf"/>
</dbReference>
<name>A0AAP7ZRD5_RALSL</name>
<dbReference type="Proteomes" id="UP000216164">
    <property type="component" value="Unassembled WGS sequence"/>
</dbReference>
<accession>A0AAP7ZRD5</accession>
<gene>
    <name evidence="3" type="ORF">B7R77_17725</name>
    <name evidence="4" type="ORF">B7R77_18000</name>
</gene>